<dbReference type="EMBL" id="QFYS01000009">
    <property type="protein sequence ID" value="RAK63144.1"/>
    <property type="molecule type" value="Genomic_DNA"/>
</dbReference>
<organism evidence="1 2">
    <name type="scientific">Phenylobacterium kunshanense</name>
    <dbReference type="NCBI Taxonomy" id="1445034"/>
    <lineage>
        <taxon>Bacteria</taxon>
        <taxon>Pseudomonadati</taxon>
        <taxon>Pseudomonadota</taxon>
        <taxon>Alphaproteobacteria</taxon>
        <taxon>Caulobacterales</taxon>
        <taxon>Caulobacteraceae</taxon>
        <taxon>Phenylobacterium</taxon>
    </lineage>
</organism>
<sequence>MSAVTFEVVSESLVEALPDVVWAMLTRFDRYGDWTRSLQIAGDVRRGPELAYIVPTVRADGSVRHFTLDGRIEVVTPERALVWSVRLSIFLTLRFRFDLTPTGEGCCLRHSVEGSGLLASMVRGPLTLQFGPVVRQFVADAAKAAPSIRCRHAP</sequence>
<gene>
    <name evidence="1" type="ORF">DJ019_17915</name>
</gene>
<reference evidence="1 2" key="1">
    <citation type="submission" date="2018-05" db="EMBL/GenBank/DDBJ databases">
        <authorList>
            <person name="Lanie J.A."/>
            <person name="Ng W.-L."/>
            <person name="Kazmierczak K.M."/>
            <person name="Andrzejewski T.M."/>
            <person name="Davidsen T.M."/>
            <person name="Wayne K.J."/>
            <person name="Tettelin H."/>
            <person name="Glass J.I."/>
            <person name="Rusch D."/>
            <person name="Podicherti R."/>
            <person name="Tsui H.-C.T."/>
            <person name="Winkler M.E."/>
        </authorList>
    </citation>
    <scope>NUCLEOTIDE SEQUENCE [LARGE SCALE GENOMIC DNA]</scope>
    <source>
        <strain evidence="1 2">BUT-10</strain>
    </source>
</reference>
<comment type="caution">
    <text evidence="1">The sequence shown here is derived from an EMBL/GenBank/DDBJ whole genome shotgun (WGS) entry which is preliminary data.</text>
</comment>
<dbReference type="SUPFAM" id="SSF55961">
    <property type="entry name" value="Bet v1-like"/>
    <property type="match status" value="1"/>
</dbReference>
<dbReference type="InterPro" id="IPR019587">
    <property type="entry name" value="Polyketide_cyclase/dehydratase"/>
</dbReference>
<dbReference type="InterPro" id="IPR023393">
    <property type="entry name" value="START-like_dom_sf"/>
</dbReference>
<dbReference type="AlphaFoldDB" id="A0A328BBK6"/>
<protein>
    <recommendedName>
        <fullName evidence="3">SRPBCC family protein</fullName>
    </recommendedName>
</protein>
<evidence type="ECO:0000313" key="1">
    <source>
        <dbReference type="EMBL" id="RAK63144.1"/>
    </source>
</evidence>
<accession>A0A328BBK6</accession>
<name>A0A328BBK6_9CAUL</name>
<dbReference type="OrthoDB" id="1364128at2"/>
<evidence type="ECO:0008006" key="3">
    <source>
        <dbReference type="Google" id="ProtNLM"/>
    </source>
</evidence>
<evidence type="ECO:0000313" key="2">
    <source>
        <dbReference type="Proteomes" id="UP000249524"/>
    </source>
</evidence>
<dbReference type="RefSeq" id="WP_111277591.1">
    <property type="nucleotide sequence ID" value="NZ_QFYS01000009.1"/>
</dbReference>
<dbReference type="Gene3D" id="3.30.530.20">
    <property type="match status" value="1"/>
</dbReference>
<dbReference type="Pfam" id="PF10604">
    <property type="entry name" value="Polyketide_cyc2"/>
    <property type="match status" value="1"/>
</dbReference>
<dbReference type="Proteomes" id="UP000249524">
    <property type="component" value="Unassembled WGS sequence"/>
</dbReference>
<keyword evidence="2" id="KW-1185">Reference proteome</keyword>
<proteinExistence type="predicted"/>